<dbReference type="AlphaFoldDB" id="A0A8A1MCY8"/>
<accession>A0A8A1MCY8</accession>
<protein>
    <submittedName>
        <fullName evidence="1">Uncharacterized protein</fullName>
    </submittedName>
</protein>
<organism evidence="1 2">
    <name type="scientific">Ajellomyces capsulatus</name>
    <name type="common">Darling's disease fungus</name>
    <name type="synonym">Histoplasma capsulatum</name>
    <dbReference type="NCBI Taxonomy" id="5037"/>
    <lineage>
        <taxon>Eukaryota</taxon>
        <taxon>Fungi</taxon>
        <taxon>Dikarya</taxon>
        <taxon>Ascomycota</taxon>
        <taxon>Pezizomycotina</taxon>
        <taxon>Eurotiomycetes</taxon>
        <taxon>Eurotiomycetidae</taxon>
        <taxon>Onygenales</taxon>
        <taxon>Ajellomycetaceae</taxon>
        <taxon>Histoplasma</taxon>
    </lineage>
</organism>
<evidence type="ECO:0000313" key="1">
    <source>
        <dbReference type="EMBL" id="QSS63799.1"/>
    </source>
</evidence>
<dbReference type="EMBL" id="CP069114">
    <property type="protein sequence ID" value="QSS63799.1"/>
    <property type="molecule type" value="Genomic_DNA"/>
</dbReference>
<dbReference type="Proteomes" id="UP000663671">
    <property type="component" value="Chromosome 1"/>
</dbReference>
<sequence length="61" mass="7038">MVGFYNYLSRLANPRPLSSRPKAVRVGKLVTKTNVDYFFCLRAPFRLILHSTNNSPLQKLQ</sequence>
<evidence type="ECO:0000313" key="2">
    <source>
        <dbReference type="Proteomes" id="UP000663671"/>
    </source>
</evidence>
<dbReference type="VEuPathDB" id="FungiDB:I7I51_00859"/>
<proteinExistence type="predicted"/>
<reference evidence="1" key="1">
    <citation type="submission" date="2021-01" db="EMBL/GenBank/DDBJ databases">
        <title>Chromosome-level genome assembly of a human fungal pathogen reveals clustering of transcriptionally co-regulated genes.</title>
        <authorList>
            <person name="Voorhies M."/>
            <person name="Cohen S."/>
            <person name="Shea T.P."/>
            <person name="Petrus S."/>
            <person name="Munoz J.F."/>
            <person name="Poplawski S."/>
            <person name="Goldman W.E."/>
            <person name="Michael T."/>
            <person name="Cuomo C.A."/>
            <person name="Sil A."/>
            <person name="Beyhan S."/>
        </authorList>
    </citation>
    <scope>NUCLEOTIDE SEQUENCE</scope>
    <source>
        <strain evidence="1">WU24</strain>
    </source>
</reference>
<gene>
    <name evidence="1" type="ORF">I7I51_00859</name>
</gene>
<name>A0A8A1MCY8_AJECA</name>